<gene>
    <name evidence="2" type="ORF">M5K25_012313</name>
</gene>
<comment type="caution">
    <text evidence="2">The sequence shown here is derived from an EMBL/GenBank/DDBJ whole genome shotgun (WGS) entry which is preliminary data.</text>
</comment>
<name>A0ABD0V4F2_DENTH</name>
<evidence type="ECO:0000313" key="2">
    <source>
        <dbReference type="EMBL" id="KAL0917263.1"/>
    </source>
</evidence>
<reference evidence="2 3" key="1">
    <citation type="journal article" date="2024" name="Plant Biotechnol. J.">
        <title>Dendrobium thyrsiflorum genome and its molecular insights into genes involved in important horticultural traits.</title>
        <authorList>
            <person name="Chen B."/>
            <person name="Wang J.Y."/>
            <person name="Zheng P.J."/>
            <person name="Li K.L."/>
            <person name="Liang Y.M."/>
            <person name="Chen X.F."/>
            <person name="Zhang C."/>
            <person name="Zhao X."/>
            <person name="He X."/>
            <person name="Zhang G.Q."/>
            <person name="Liu Z.J."/>
            <person name="Xu Q."/>
        </authorList>
    </citation>
    <scope>NUCLEOTIDE SEQUENCE [LARGE SCALE GENOMIC DNA]</scope>
    <source>
        <strain evidence="2">GZMU011</strain>
    </source>
</reference>
<proteinExistence type="predicted"/>
<dbReference type="Proteomes" id="UP001552299">
    <property type="component" value="Unassembled WGS sequence"/>
</dbReference>
<feature type="compositionally biased region" description="Gly residues" evidence="1">
    <location>
        <begin position="223"/>
        <end position="237"/>
    </location>
</feature>
<accession>A0ABD0V4F2</accession>
<evidence type="ECO:0000256" key="1">
    <source>
        <dbReference type="SAM" id="MobiDB-lite"/>
    </source>
</evidence>
<evidence type="ECO:0000313" key="3">
    <source>
        <dbReference type="Proteomes" id="UP001552299"/>
    </source>
</evidence>
<dbReference type="AlphaFoldDB" id="A0ABD0V4F2"/>
<feature type="compositionally biased region" description="Basic and acidic residues" evidence="1">
    <location>
        <begin position="177"/>
        <end position="192"/>
    </location>
</feature>
<organism evidence="2 3">
    <name type="scientific">Dendrobium thyrsiflorum</name>
    <name type="common">Pinecone-like raceme dendrobium</name>
    <name type="synonym">Orchid</name>
    <dbReference type="NCBI Taxonomy" id="117978"/>
    <lineage>
        <taxon>Eukaryota</taxon>
        <taxon>Viridiplantae</taxon>
        <taxon>Streptophyta</taxon>
        <taxon>Embryophyta</taxon>
        <taxon>Tracheophyta</taxon>
        <taxon>Spermatophyta</taxon>
        <taxon>Magnoliopsida</taxon>
        <taxon>Liliopsida</taxon>
        <taxon>Asparagales</taxon>
        <taxon>Orchidaceae</taxon>
        <taxon>Epidendroideae</taxon>
        <taxon>Malaxideae</taxon>
        <taxon>Dendrobiinae</taxon>
        <taxon>Dendrobium</taxon>
    </lineage>
</organism>
<dbReference type="EMBL" id="JANQDX010000010">
    <property type="protein sequence ID" value="KAL0917263.1"/>
    <property type="molecule type" value="Genomic_DNA"/>
</dbReference>
<protein>
    <submittedName>
        <fullName evidence="2">Uncharacterized protein</fullName>
    </submittedName>
</protein>
<keyword evidence="3" id="KW-1185">Reference proteome</keyword>
<sequence>MEHDIIDKISQQNYIDKRQSVNFKVVLSTFSVCKHHGVIVISAACRNADPHSAIVLIKFINRNRVCFLPSRNISEVTWEGAILNYTIQVGCSIEHIFLHFFALGESPVIVTSVRVLMLATMMCMGVTAERRAPGGGPAERWALGGGPEERRASGGGLIERRASSGGLAEPRALDSGSEERRASGGGSAERRALVCGPAECRASGDGPTERSALDGGPAECPASGGGQAKRRASGGGPAALWRQVVV</sequence>
<feature type="compositionally biased region" description="Basic and acidic residues" evidence="1">
    <location>
        <begin position="147"/>
        <end position="162"/>
    </location>
</feature>
<feature type="region of interest" description="Disordered" evidence="1">
    <location>
        <begin position="129"/>
        <end position="246"/>
    </location>
</feature>